<dbReference type="PANTHER" id="PTHR33604">
    <property type="entry name" value="OSJNBA0004B13.7 PROTEIN"/>
    <property type="match status" value="1"/>
</dbReference>
<evidence type="ECO:0000313" key="2">
    <source>
        <dbReference type="EMBL" id="RKF62771.1"/>
    </source>
</evidence>
<name>A0A420HZC0_9PEZI</name>
<organism evidence="2 3">
    <name type="scientific">Erysiphe neolycopersici</name>
    <dbReference type="NCBI Taxonomy" id="212602"/>
    <lineage>
        <taxon>Eukaryota</taxon>
        <taxon>Fungi</taxon>
        <taxon>Dikarya</taxon>
        <taxon>Ascomycota</taxon>
        <taxon>Pezizomycotina</taxon>
        <taxon>Leotiomycetes</taxon>
        <taxon>Erysiphales</taxon>
        <taxon>Erysiphaceae</taxon>
        <taxon>Erysiphe</taxon>
    </lineage>
</organism>
<feature type="compositionally biased region" description="Basic and acidic residues" evidence="1">
    <location>
        <begin position="13"/>
        <end position="22"/>
    </location>
</feature>
<keyword evidence="3" id="KW-1185">Reference proteome</keyword>
<gene>
    <name evidence="2" type="ORF">OnM2_030061</name>
</gene>
<protein>
    <submittedName>
        <fullName evidence="2">Putative conserved protein/low similarity to glucosyl transferase</fullName>
    </submittedName>
</protein>
<dbReference type="AlphaFoldDB" id="A0A420HZC0"/>
<feature type="compositionally biased region" description="Basic residues" evidence="1">
    <location>
        <begin position="23"/>
        <end position="41"/>
    </location>
</feature>
<dbReference type="GO" id="GO:0016740">
    <property type="term" value="F:transferase activity"/>
    <property type="evidence" value="ECO:0007669"/>
    <property type="project" value="UniProtKB-KW"/>
</dbReference>
<dbReference type="Proteomes" id="UP000286134">
    <property type="component" value="Unassembled WGS sequence"/>
</dbReference>
<reference evidence="2 3" key="1">
    <citation type="journal article" date="2018" name="BMC Genomics">
        <title>Comparative genome analyses reveal sequence features reflecting distinct modes of host-adaptation between dicot and monocot powdery mildew.</title>
        <authorList>
            <person name="Wu Y."/>
            <person name="Ma X."/>
            <person name="Pan Z."/>
            <person name="Kale S.D."/>
            <person name="Song Y."/>
            <person name="King H."/>
            <person name="Zhang Q."/>
            <person name="Presley C."/>
            <person name="Deng X."/>
            <person name="Wei C.I."/>
            <person name="Xiao S."/>
        </authorList>
    </citation>
    <scope>NUCLEOTIDE SEQUENCE [LARGE SCALE GENOMIC DNA]</scope>
    <source>
        <strain evidence="2">UMSG2</strain>
    </source>
</reference>
<evidence type="ECO:0000313" key="3">
    <source>
        <dbReference type="Proteomes" id="UP000286134"/>
    </source>
</evidence>
<proteinExistence type="predicted"/>
<dbReference type="STRING" id="212602.A0A420HZC0"/>
<dbReference type="OrthoDB" id="5397682at2759"/>
<feature type="region of interest" description="Disordered" evidence="1">
    <location>
        <begin position="13"/>
        <end position="41"/>
    </location>
</feature>
<dbReference type="EMBL" id="MCFK01003069">
    <property type="protein sequence ID" value="RKF62771.1"/>
    <property type="molecule type" value="Genomic_DNA"/>
</dbReference>
<keyword evidence="2" id="KW-0808">Transferase</keyword>
<evidence type="ECO:0000256" key="1">
    <source>
        <dbReference type="SAM" id="MobiDB-lite"/>
    </source>
</evidence>
<comment type="caution">
    <text evidence="2">The sequence shown here is derived from an EMBL/GenBank/DDBJ whole genome shotgun (WGS) entry which is preliminary data.</text>
</comment>
<accession>A0A420HZC0</accession>
<sequence>MLLSQRFFSGDEELGKKDDDHRSRQRYKYKSKPKNPKMQTKQKRILKRFALCGVFLVLLYCLLRLKPTKNRPPKLHETYRIEENVDEPNRTKPTILRAPRPGVSRTPPAHELDSLIKLPHLSSTLVAASHTKNKEITNYNVVFAAASLKSAGALIPQACEMAKWQRNDVHFAIMGRDDIPINTLKSYNGIDENCNVKFHDARPDSSISSSNTRMKSSVLSAFKEVEKFLKPEAILVDASRNEDEWFRDWIKSEAFELERTIIELPENSEEKLKWTSLLDAKSLSAWNQVLLEIIIHPQPSATGSLVRLLESLKKADYFSSRPPHLTIELPHNIEEQTLQYLNKFKWPPFNNPSQGNLLTLHHRIPQFELTPEDNSIRMLESFWPSDPLGSQVLILSTQAEVSPLFFHYLKYLILEYKYSSKGSGKQDSLLGISLDLPSSYLNDTTIFEPPKINQREFMPFLWQAPNSNACLFFADKWIELHDFVSRSLNSQHTLPASKNLATSVKYVSKIFPSWLEYILQLARLRGYMTLYPNFGINFSLLTIHNELYRVPEEYKHDLETQSSFSSDSNGGYDKYLSPKRKEYPLIDDSLFSSLLAQRKLPNLSDLSMISWDGEELNDSRINTLATNYQNLFRKELGGCTEEVSKKAVKFSTGDLFCLKDKNFLMQP</sequence>
<dbReference type="PANTHER" id="PTHR33604:SF3">
    <property type="entry name" value="OSJNBA0004B13.7 PROTEIN"/>
    <property type="match status" value="1"/>
</dbReference>